<dbReference type="InterPro" id="IPR014710">
    <property type="entry name" value="RmlC-like_jellyroll"/>
</dbReference>
<dbReference type="SMART" id="SM00100">
    <property type="entry name" value="cNMP"/>
    <property type="match status" value="1"/>
</dbReference>
<dbReference type="PANTHER" id="PTHR24567">
    <property type="entry name" value="CRP FAMILY TRANSCRIPTIONAL REGULATORY PROTEIN"/>
    <property type="match status" value="1"/>
</dbReference>
<dbReference type="PRINTS" id="PR00103">
    <property type="entry name" value="CAMPKINASE"/>
</dbReference>
<dbReference type="SUPFAM" id="SSF51206">
    <property type="entry name" value="cAMP-binding domain-like"/>
    <property type="match status" value="1"/>
</dbReference>
<comment type="caution">
    <text evidence="5">The sequence shown here is derived from an EMBL/GenBank/DDBJ whole genome shotgun (WGS) entry which is preliminary data.</text>
</comment>
<organism evidence="5 6">
    <name type="scientific">Sphaerotilus mobilis</name>
    <dbReference type="NCBI Taxonomy" id="47994"/>
    <lineage>
        <taxon>Bacteria</taxon>
        <taxon>Pseudomonadati</taxon>
        <taxon>Pseudomonadota</taxon>
        <taxon>Betaproteobacteria</taxon>
        <taxon>Burkholderiales</taxon>
        <taxon>Sphaerotilaceae</taxon>
        <taxon>Sphaerotilus</taxon>
    </lineage>
</organism>
<name>A0A4Q7LJY7_9BURK</name>
<dbReference type="GO" id="GO:0003677">
    <property type="term" value="F:DNA binding"/>
    <property type="evidence" value="ECO:0007669"/>
    <property type="project" value="UniProtKB-KW"/>
</dbReference>
<dbReference type="CDD" id="cd00038">
    <property type="entry name" value="CAP_ED"/>
    <property type="match status" value="1"/>
</dbReference>
<dbReference type="EMBL" id="SGWV01000009">
    <property type="protein sequence ID" value="RZS54955.1"/>
    <property type="molecule type" value="Genomic_DNA"/>
</dbReference>
<evidence type="ECO:0000313" key="5">
    <source>
        <dbReference type="EMBL" id="RZS54955.1"/>
    </source>
</evidence>
<protein>
    <submittedName>
        <fullName evidence="5">CRP-like cAMP-binding protein</fullName>
    </submittedName>
</protein>
<evidence type="ECO:0000256" key="1">
    <source>
        <dbReference type="ARBA" id="ARBA00023015"/>
    </source>
</evidence>
<dbReference type="Gene3D" id="2.60.120.10">
    <property type="entry name" value="Jelly Rolls"/>
    <property type="match status" value="1"/>
</dbReference>
<keyword evidence="3" id="KW-0804">Transcription</keyword>
<dbReference type="PROSITE" id="PS00888">
    <property type="entry name" value="CNMP_BINDING_1"/>
    <property type="match status" value="1"/>
</dbReference>
<dbReference type="SMART" id="SM00419">
    <property type="entry name" value="HTH_CRP"/>
    <property type="match status" value="1"/>
</dbReference>
<evidence type="ECO:0000313" key="6">
    <source>
        <dbReference type="Proteomes" id="UP000293433"/>
    </source>
</evidence>
<dbReference type="InterPro" id="IPR000595">
    <property type="entry name" value="cNMP-bd_dom"/>
</dbReference>
<dbReference type="Gene3D" id="1.10.10.10">
    <property type="entry name" value="Winged helix-like DNA-binding domain superfamily/Winged helix DNA-binding domain"/>
    <property type="match status" value="1"/>
</dbReference>
<sequence>MDTDACIELDLRLSSGAMNSRAGRSGPILPSLHDLPISPALRALAERAEPRRYRKGVLLIQEGDQGDTLYIVLSGKVRAYSQGDNDREITYGVYGAGEYIGEISLDGGPRSASVMTLEPTVCVVIPRQTLLLHIAQYPEFAFELLSKVIRRARSATLSAKQLALNDVYGRLRALLESLAETRSAEATPAAAASVDSVLQRLTGVNAANGMNGMNGTPGLAAQESPPRRVPRLTHQDMANRLGCSREMVSRLMKDLEHGGYVTVEGADLILHRALPARW</sequence>
<dbReference type="AlphaFoldDB" id="A0A4Q7LJY7"/>
<dbReference type="Pfam" id="PF00027">
    <property type="entry name" value="cNMP_binding"/>
    <property type="match status" value="1"/>
</dbReference>
<dbReference type="InterPro" id="IPR012318">
    <property type="entry name" value="HTH_CRP"/>
</dbReference>
<dbReference type="Proteomes" id="UP000293433">
    <property type="component" value="Unassembled WGS sequence"/>
</dbReference>
<keyword evidence="6" id="KW-1185">Reference proteome</keyword>
<keyword evidence="2" id="KW-0238">DNA-binding</keyword>
<proteinExistence type="predicted"/>
<dbReference type="PANTHER" id="PTHR24567:SF74">
    <property type="entry name" value="HTH-TYPE TRANSCRIPTIONAL REGULATOR ARCR"/>
    <property type="match status" value="1"/>
</dbReference>
<dbReference type="Pfam" id="PF00325">
    <property type="entry name" value="Crp"/>
    <property type="match status" value="1"/>
</dbReference>
<dbReference type="CDD" id="cd00092">
    <property type="entry name" value="HTH_CRP"/>
    <property type="match status" value="1"/>
</dbReference>
<keyword evidence="1" id="KW-0805">Transcription regulation</keyword>
<dbReference type="InterPro" id="IPR018490">
    <property type="entry name" value="cNMP-bd_dom_sf"/>
</dbReference>
<dbReference type="RefSeq" id="WP_242615547.1">
    <property type="nucleotide sequence ID" value="NZ_SGWV01000009.1"/>
</dbReference>
<evidence type="ECO:0000259" key="4">
    <source>
        <dbReference type="PROSITE" id="PS50042"/>
    </source>
</evidence>
<evidence type="ECO:0000256" key="3">
    <source>
        <dbReference type="ARBA" id="ARBA00023163"/>
    </source>
</evidence>
<dbReference type="InterPro" id="IPR036388">
    <property type="entry name" value="WH-like_DNA-bd_sf"/>
</dbReference>
<accession>A0A4Q7LJY7</accession>
<dbReference type="InterPro" id="IPR036390">
    <property type="entry name" value="WH_DNA-bd_sf"/>
</dbReference>
<evidence type="ECO:0000256" key="2">
    <source>
        <dbReference type="ARBA" id="ARBA00023125"/>
    </source>
</evidence>
<dbReference type="GO" id="GO:0003700">
    <property type="term" value="F:DNA-binding transcription factor activity"/>
    <property type="evidence" value="ECO:0007669"/>
    <property type="project" value="TreeGrafter"/>
</dbReference>
<dbReference type="InterPro" id="IPR050397">
    <property type="entry name" value="Env_Response_Regulators"/>
</dbReference>
<dbReference type="GO" id="GO:0005829">
    <property type="term" value="C:cytosol"/>
    <property type="evidence" value="ECO:0007669"/>
    <property type="project" value="TreeGrafter"/>
</dbReference>
<dbReference type="InterPro" id="IPR018488">
    <property type="entry name" value="cNMP-bd_CS"/>
</dbReference>
<feature type="domain" description="Cyclic nucleotide-binding" evidence="4">
    <location>
        <begin position="41"/>
        <end position="151"/>
    </location>
</feature>
<reference evidence="5 6" key="1">
    <citation type="submission" date="2019-02" db="EMBL/GenBank/DDBJ databases">
        <title>Genomic Encyclopedia of Type Strains, Phase IV (KMG-IV): sequencing the most valuable type-strain genomes for metagenomic binning, comparative biology and taxonomic classification.</title>
        <authorList>
            <person name="Goeker M."/>
        </authorList>
    </citation>
    <scope>NUCLEOTIDE SEQUENCE [LARGE SCALE GENOMIC DNA]</scope>
    <source>
        <strain evidence="5 6">DSM 10617</strain>
    </source>
</reference>
<dbReference type="SUPFAM" id="SSF46785">
    <property type="entry name" value="Winged helix' DNA-binding domain"/>
    <property type="match status" value="1"/>
</dbReference>
<dbReference type="PROSITE" id="PS50042">
    <property type="entry name" value="CNMP_BINDING_3"/>
    <property type="match status" value="1"/>
</dbReference>
<gene>
    <name evidence="5" type="ORF">EV685_2441</name>
</gene>